<feature type="compositionally biased region" description="Basic residues" evidence="1">
    <location>
        <begin position="93"/>
        <end position="106"/>
    </location>
</feature>
<evidence type="ECO:0000313" key="3">
    <source>
        <dbReference type="Proteomes" id="UP000298663"/>
    </source>
</evidence>
<organism evidence="2 3">
    <name type="scientific">Steinernema carpocapsae</name>
    <name type="common">Entomopathogenic nematode</name>
    <dbReference type="NCBI Taxonomy" id="34508"/>
    <lineage>
        <taxon>Eukaryota</taxon>
        <taxon>Metazoa</taxon>
        <taxon>Ecdysozoa</taxon>
        <taxon>Nematoda</taxon>
        <taxon>Chromadorea</taxon>
        <taxon>Rhabditida</taxon>
        <taxon>Tylenchina</taxon>
        <taxon>Panagrolaimomorpha</taxon>
        <taxon>Strongyloidoidea</taxon>
        <taxon>Steinernematidae</taxon>
        <taxon>Steinernema</taxon>
    </lineage>
</organism>
<feature type="compositionally biased region" description="Polar residues" evidence="1">
    <location>
        <begin position="68"/>
        <end position="82"/>
    </location>
</feature>
<feature type="compositionally biased region" description="Polar residues" evidence="1">
    <location>
        <begin position="10"/>
        <end position="22"/>
    </location>
</feature>
<protein>
    <submittedName>
        <fullName evidence="2">Uncharacterized protein</fullName>
    </submittedName>
</protein>
<gene>
    <name evidence="2" type="ORF">L596_024359</name>
</gene>
<comment type="caution">
    <text evidence="2">The sequence shown here is derived from an EMBL/GenBank/DDBJ whole genome shotgun (WGS) entry which is preliminary data.</text>
</comment>
<feature type="region of interest" description="Disordered" evidence="1">
    <location>
        <begin position="1"/>
        <end position="140"/>
    </location>
</feature>
<dbReference type="Proteomes" id="UP000298663">
    <property type="component" value="Unassembled WGS sequence"/>
</dbReference>
<feature type="compositionally biased region" description="Low complexity" evidence="1">
    <location>
        <begin position="28"/>
        <end position="45"/>
    </location>
</feature>
<name>A0A4U5MGJ0_STECR</name>
<keyword evidence="3" id="KW-1185">Reference proteome</keyword>
<accession>A0A4U5MGJ0</accession>
<feature type="compositionally biased region" description="Acidic residues" evidence="1">
    <location>
        <begin position="125"/>
        <end position="137"/>
    </location>
</feature>
<evidence type="ECO:0000313" key="2">
    <source>
        <dbReference type="EMBL" id="TKR68368.1"/>
    </source>
</evidence>
<feature type="compositionally biased region" description="Low complexity" evidence="1">
    <location>
        <begin position="83"/>
        <end position="92"/>
    </location>
</feature>
<reference evidence="2 3" key="2">
    <citation type="journal article" date="2019" name="G3 (Bethesda)">
        <title>Hybrid Assembly of the Genome of the Entomopathogenic Nematode Steinernema carpocapsae Identifies the X-Chromosome.</title>
        <authorList>
            <person name="Serra L."/>
            <person name="Macchietto M."/>
            <person name="Macias-Munoz A."/>
            <person name="McGill C.J."/>
            <person name="Rodriguez I.M."/>
            <person name="Rodriguez B."/>
            <person name="Murad R."/>
            <person name="Mortazavi A."/>
        </authorList>
    </citation>
    <scope>NUCLEOTIDE SEQUENCE [LARGE SCALE GENOMIC DNA]</scope>
    <source>
        <strain evidence="2 3">ALL</strain>
    </source>
</reference>
<reference evidence="2 3" key="1">
    <citation type="journal article" date="2015" name="Genome Biol.">
        <title>Comparative genomics of Steinernema reveals deeply conserved gene regulatory networks.</title>
        <authorList>
            <person name="Dillman A.R."/>
            <person name="Macchietto M."/>
            <person name="Porter C.F."/>
            <person name="Rogers A."/>
            <person name="Williams B."/>
            <person name="Antoshechkin I."/>
            <person name="Lee M.M."/>
            <person name="Goodwin Z."/>
            <person name="Lu X."/>
            <person name="Lewis E.E."/>
            <person name="Goodrich-Blair H."/>
            <person name="Stock S.P."/>
            <person name="Adams B.J."/>
            <person name="Sternberg P.W."/>
            <person name="Mortazavi A."/>
        </authorList>
    </citation>
    <scope>NUCLEOTIDE SEQUENCE [LARGE SCALE GENOMIC DNA]</scope>
    <source>
        <strain evidence="2 3">ALL</strain>
    </source>
</reference>
<proteinExistence type="predicted"/>
<dbReference type="EMBL" id="AZBU02000008">
    <property type="protein sequence ID" value="TKR68368.1"/>
    <property type="molecule type" value="Genomic_DNA"/>
</dbReference>
<evidence type="ECO:0000256" key="1">
    <source>
        <dbReference type="SAM" id="MobiDB-lite"/>
    </source>
</evidence>
<dbReference type="AlphaFoldDB" id="A0A4U5MGJ0"/>
<sequence length="239" mass="26839">MGRPTRRGTKSTWSNATASPPFNESPRAEPNAAAELLAETPNLPAKLETPKEEPQASIAAPEVADASVPSTSAEPSQASETAENVNPKPVNQKPKKKAPAKEKKKAMTTGKVQKQKKRKKPKDDDWSDDDFFDEEEYANSVVRVPRDVPKTVYEFPDENIPEGLTADMKTKTGPKLKWQEDSNLCEVALFHETYRWRHVFAKRREFEGLSDEEKAKILEEHRESTISVQNNELSVSHTL</sequence>